<dbReference type="EMBL" id="JAWHQM010000032">
    <property type="protein sequence ID" value="KAK5633492.1"/>
    <property type="molecule type" value="Genomic_DNA"/>
</dbReference>
<name>A0AAN7UQJ7_9PEZI</name>
<proteinExistence type="predicted"/>
<gene>
    <name evidence="1" type="ORF">RRF57_009206</name>
</gene>
<evidence type="ECO:0000313" key="1">
    <source>
        <dbReference type="EMBL" id="KAK5633492.1"/>
    </source>
</evidence>
<accession>A0AAN7UQJ7</accession>
<protein>
    <submittedName>
        <fullName evidence="1">Uncharacterized protein</fullName>
    </submittedName>
</protein>
<dbReference type="Pfam" id="PF11917">
    <property type="entry name" value="DUF3435"/>
    <property type="match status" value="1"/>
</dbReference>
<dbReference type="Proteomes" id="UP001305414">
    <property type="component" value="Unassembled WGS sequence"/>
</dbReference>
<reference evidence="1 2" key="1">
    <citation type="submission" date="2023-10" db="EMBL/GenBank/DDBJ databases">
        <title>Draft genome sequence of Xylaria bambusicola isolate GMP-LS, the root and basal stem rot pathogen of sugarcane in Indonesia.</title>
        <authorList>
            <person name="Selvaraj P."/>
            <person name="Muralishankar V."/>
            <person name="Muruganantham S."/>
            <person name="Sp S."/>
            <person name="Haryani S."/>
            <person name="Lau K.J.X."/>
            <person name="Naqvi N.I."/>
        </authorList>
    </citation>
    <scope>NUCLEOTIDE SEQUENCE [LARGE SCALE GENOMIC DNA]</scope>
    <source>
        <strain evidence="1">GMP-LS</strain>
    </source>
</reference>
<keyword evidence="2" id="KW-1185">Reference proteome</keyword>
<dbReference type="AlphaFoldDB" id="A0AAN7UQJ7"/>
<organism evidence="1 2">
    <name type="scientific">Xylaria bambusicola</name>
    <dbReference type="NCBI Taxonomy" id="326684"/>
    <lineage>
        <taxon>Eukaryota</taxon>
        <taxon>Fungi</taxon>
        <taxon>Dikarya</taxon>
        <taxon>Ascomycota</taxon>
        <taxon>Pezizomycotina</taxon>
        <taxon>Sordariomycetes</taxon>
        <taxon>Xylariomycetidae</taxon>
        <taxon>Xylariales</taxon>
        <taxon>Xylariaceae</taxon>
        <taxon>Xylaria</taxon>
    </lineage>
</organism>
<sequence length="311" mass="35193">MKLVASADHEVMNNQRRKDPTQADVWRLRWISKEEGSREGPAYLIVKWIFIELAVEIGLDTNPAYQKIAMTGTDARTLLNLTFSQFQVAVVRDPTDLARTQIIVSISIERNKIKETAKTSRARNGGSIGFSIALIPNCTFCLGSLILTRGVQTSSFNAGFTTVDQIFDQPNLEHVDLVPLPWKAVMLKKKIFPMSYKTLNDLWHYVLLVSGFREEARLYSLRSFRVRADLTQLAFKANAGDHSQLFTRLCDVSLSRDANAPVNISPEEELQFENRKDIIELRNAIKKTIDSKERAGLRTKPRGLLKTLGQL</sequence>
<evidence type="ECO:0000313" key="2">
    <source>
        <dbReference type="Proteomes" id="UP001305414"/>
    </source>
</evidence>
<comment type="caution">
    <text evidence="1">The sequence shown here is derived from an EMBL/GenBank/DDBJ whole genome shotgun (WGS) entry which is preliminary data.</text>
</comment>
<dbReference type="InterPro" id="IPR021842">
    <property type="entry name" value="DUF3435"/>
</dbReference>